<keyword evidence="2" id="KW-1185">Reference proteome</keyword>
<organism evidence="1 2">
    <name type="scientific">Pseudomonas viciae</name>
    <dbReference type="NCBI Taxonomy" id="2505979"/>
    <lineage>
        <taxon>Bacteria</taxon>
        <taxon>Pseudomonadati</taxon>
        <taxon>Pseudomonadota</taxon>
        <taxon>Gammaproteobacteria</taxon>
        <taxon>Pseudomonadales</taxon>
        <taxon>Pseudomonadaceae</taxon>
        <taxon>Pseudomonas</taxon>
    </lineage>
</organism>
<dbReference type="CDD" id="cd00093">
    <property type="entry name" value="HTH_XRE"/>
    <property type="match status" value="1"/>
</dbReference>
<name>A0ABY8PMM9_9PSED</name>
<reference evidence="1 2" key="1">
    <citation type="journal article" date="2012" name="Appl. Soil Ecol.">
        <title>Isolation and characterization of new plant growth-promoting bacterial endophytes.</title>
        <authorList>
            <person name="Rashid S."/>
            <person name="Charles T.C."/>
            <person name="Glick B.R."/>
        </authorList>
    </citation>
    <scope>NUCLEOTIDE SEQUENCE [LARGE SCALE GENOMIC DNA]</scope>
    <source>
        <strain evidence="1 2">YsS1</strain>
        <plasmid evidence="1 2">unnamed</plasmid>
    </source>
</reference>
<dbReference type="EMBL" id="CP123772">
    <property type="protein sequence ID" value="WGO96419.1"/>
    <property type="molecule type" value="Genomic_DNA"/>
</dbReference>
<evidence type="ECO:0000313" key="1">
    <source>
        <dbReference type="EMBL" id="WGO96419.1"/>
    </source>
</evidence>
<dbReference type="Gene3D" id="1.10.260.40">
    <property type="entry name" value="lambda repressor-like DNA-binding domains"/>
    <property type="match status" value="1"/>
</dbReference>
<accession>A0ABY8PMM9</accession>
<proteinExistence type="predicted"/>
<protein>
    <submittedName>
        <fullName evidence="1">Helix-turn-helix transcriptional regulator</fullName>
    </submittedName>
</protein>
<sequence>METIASYGEPAKVRPECLRAHSAWTEPTANEVRAVMKMANWNGEELGRRVGVTGRTVRRWTQGDKAITYPSWCVLCAQAGLGNIWMFVPLDGENSK</sequence>
<dbReference type="InterPro" id="IPR010982">
    <property type="entry name" value="Lambda_DNA-bd_dom_sf"/>
</dbReference>
<keyword evidence="1" id="KW-0614">Plasmid</keyword>
<geneLocation type="plasmid" evidence="1 2">
    <name>unnamed</name>
</geneLocation>
<dbReference type="RefSeq" id="WP_280945002.1">
    <property type="nucleotide sequence ID" value="NZ_CP123772.1"/>
</dbReference>
<gene>
    <name evidence="1" type="ORF">QCD61_28390</name>
</gene>
<dbReference type="SUPFAM" id="SSF47413">
    <property type="entry name" value="lambda repressor-like DNA-binding domains"/>
    <property type="match status" value="1"/>
</dbReference>
<dbReference type="InterPro" id="IPR001387">
    <property type="entry name" value="Cro/C1-type_HTH"/>
</dbReference>
<dbReference type="Proteomes" id="UP001227386">
    <property type="component" value="Plasmid unnamed"/>
</dbReference>
<evidence type="ECO:0000313" key="2">
    <source>
        <dbReference type="Proteomes" id="UP001227386"/>
    </source>
</evidence>